<dbReference type="AlphaFoldDB" id="A0A5E4PL65"/>
<dbReference type="KEGG" id="asip:AQUSIP_24880"/>
<dbReference type="InterPro" id="IPR009833">
    <property type="entry name" value="DUF1398"/>
</dbReference>
<dbReference type="SUPFAM" id="SSF160419">
    <property type="entry name" value="YdfO-like"/>
    <property type="match status" value="1"/>
</dbReference>
<dbReference type="OrthoDB" id="5954591at2"/>
<dbReference type="InterPro" id="IPR036696">
    <property type="entry name" value="YdfO-like_sf"/>
</dbReference>
<dbReference type="EMBL" id="LR699120">
    <property type="protein sequence ID" value="VVC77161.1"/>
    <property type="molecule type" value="Genomic_DNA"/>
</dbReference>
<evidence type="ECO:0000313" key="1">
    <source>
        <dbReference type="EMBL" id="VVC77161.1"/>
    </source>
</evidence>
<organism evidence="1 2">
    <name type="scientific">Aquicella siphonis</name>
    <dbReference type="NCBI Taxonomy" id="254247"/>
    <lineage>
        <taxon>Bacteria</taxon>
        <taxon>Pseudomonadati</taxon>
        <taxon>Pseudomonadota</taxon>
        <taxon>Gammaproteobacteria</taxon>
        <taxon>Legionellales</taxon>
        <taxon>Coxiellaceae</taxon>
        <taxon>Aquicella</taxon>
    </lineage>
</organism>
<sequence length="126" mass="14542">MIDINLLKECLNKKVSFPERIRNLSKIGIERYYVDLMKLEITYYSQDGESYVERMPIENLPALANDFNQAKVIEAIRAAQKGEIDYPAFLRNIIAAGTVSYTVYLDGEQVIYVGRKGESHTEKFHF</sequence>
<proteinExistence type="predicted"/>
<keyword evidence="2" id="KW-1185">Reference proteome</keyword>
<name>A0A5E4PL65_9COXI</name>
<gene>
    <name evidence="1" type="ORF">AQUSIP_24880</name>
</gene>
<reference evidence="1 2" key="1">
    <citation type="submission" date="2019-08" db="EMBL/GenBank/DDBJ databases">
        <authorList>
            <person name="Guy L."/>
        </authorList>
    </citation>
    <scope>NUCLEOTIDE SEQUENCE [LARGE SCALE GENOMIC DNA]</scope>
    <source>
        <strain evidence="1 2">SGT-108</strain>
    </source>
</reference>
<dbReference type="Pfam" id="PF07166">
    <property type="entry name" value="DUF1398"/>
    <property type="match status" value="1"/>
</dbReference>
<dbReference type="Proteomes" id="UP000324194">
    <property type="component" value="Chromosome 2"/>
</dbReference>
<dbReference type="RefSeq" id="WP_148340554.1">
    <property type="nucleotide sequence ID" value="NZ_LR699120.1"/>
</dbReference>
<evidence type="ECO:0000313" key="2">
    <source>
        <dbReference type="Proteomes" id="UP000324194"/>
    </source>
</evidence>
<evidence type="ECO:0008006" key="3">
    <source>
        <dbReference type="Google" id="ProtNLM"/>
    </source>
</evidence>
<dbReference type="Gene3D" id="3.30.1810.10">
    <property type="entry name" value="YdfO-like"/>
    <property type="match status" value="2"/>
</dbReference>
<protein>
    <recommendedName>
        <fullName evidence="3">DUF1398 domain-containing protein</fullName>
    </recommendedName>
</protein>
<accession>A0A5E4PL65</accession>